<accession>A0A0L0Q6F2</accession>
<reference evidence="1 4" key="2">
    <citation type="journal article" date="2020" name="J. Clin. Microbiol.">
        <title>Helicobacter pylori infections in the Bronx, New York: Surveying Antibiotic Susceptibility and Strain Lineage by Whole-genome Sequencing.</title>
        <authorList>
            <person name="Saranathan R."/>
            <person name="Levi M.H."/>
            <person name="Wattam A.R."/>
            <person name="Malek A."/>
            <person name="Asare E."/>
            <person name="Behin D.S."/>
            <person name="Pan D.H."/>
            <person name="Jacobs W.R."/>
            <person name="Szymczak W.A."/>
        </authorList>
    </citation>
    <scope>NUCLEOTIDE SEQUENCE [LARGE SCALE GENOMIC DNA]</scope>
    <source>
        <strain evidence="1 4">MHP10</strain>
    </source>
</reference>
<dbReference type="Proteomes" id="UP000244700">
    <property type="component" value="Unassembled WGS sequence"/>
</dbReference>
<evidence type="ECO:0000313" key="3">
    <source>
        <dbReference type="Proteomes" id="UP000244700"/>
    </source>
</evidence>
<evidence type="ECO:0000313" key="2">
    <source>
        <dbReference type="EMBL" id="PUD71701.1"/>
    </source>
</evidence>
<dbReference type="Proteomes" id="UP000460877">
    <property type="component" value="Unassembled WGS sequence"/>
</dbReference>
<dbReference type="EMBL" id="QBQT01000530">
    <property type="protein sequence ID" value="PUD71701.1"/>
    <property type="molecule type" value="Genomic_DNA"/>
</dbReference>
<proteinExistence type="predicted"/>
<dbReference type="EMBL" id="WAEA01000004">
    <property type="protein sequence ID" value="MUV10069.1"/>
    <property type="molecule type" value="Genomic_DNA"/>
</dbReference>
<organism evidence="2 3">
    <name type="scientific">Helicobacter pylori</name>
    <name type="common">Campylobacter pylori</name>
    <dbReference type="NCBI Taxonomy" id="210"/>
    <lineage>
        <taxon>Bacteria</taxon>
        <taxon>Pseudomonadati</taxon>
        <taxon>Campylobacterota</taxon>
        <taxon>Epsilonproteobacteria</taxon>
        <taxon>Campylobacterales</taxon>
        <taxon>Helicobacteraceae</taxon>
        <taxon>Helicobacter</taxon>
    </lineage>
</organism>
<protein>
    <submittedName>
        <fullName evidence="2">Uncharacterized protein</fullName>
    </submittedName>
</protein>
<evidence type="ECO:0000313" key="4">
    <source>
        <dbReference type="Proteomes" id="UP000460877"/>
    </source>
</evidence>
<comment type="caution">
    <text evidence="2">The sequence shown here is derived from an EMBL/GenBank/DDBJ whole genome shotgun (WGS) entry which is preliminary data.</text>
</comment>
<reference evidence="2 3" key="1">
    <citation type="submission" date="2018-01" db="EMBL/GenBank/DDBJ databases">
        <title>Helicobacter pylori genome-wide association study shows promise for predicting gastric cancer risk.</title>
        <authorList>
            <person name="Berthenet E."/>
            <person name="Yahara K."/>
            <person name="Thorell K."/>
            <person name="Pascoe B."/>
            <person name="Meric G."/>
            <person name="Mikhail J.M."/>
            <person name="Engstrand L."/>
            <person name="Enroth H."/>
            <person name="Burette A."/>
            <person name="Megraud F."/>
            <person name="Atherton J."/>
            <person name="Smith S."/>
            <person name="Wilkinson T.S."/>
            <person name="Hitchings M.D."/>
            <person name="Falush D."/>
            <person name="Sheppard S.K."/>
        </authorList>
    </citation>
    <scope>NUCLEOTIDE SEQUENCE [LARGE SCALE GENOMIC DNA]</scope>
    <source>
        <strain evidence="2 3">GIL237</strain>
    </source>
</reference>
<gene>
    <name evidence="2" type="ORF">C2R72_08600</name>
    <name evidence="1" type="ORF">F7218_04060</name>
</gene>
<evidence type="ECO:0000313" key="1">
    <source>
        <dbReference type="EMBL" id="MUV10069.1"/>
    </source>
</evidence>
<dbReference type="OMA" id="CKTIQHR"/>
<dbReference type="AlphaFoldDB" id="A0A0L0Q6F2"/>
<name>A0A0L0Q6F2_HELPX</name>
<sequence length="63" mass="7576">MPSHKNHYLSLTYFFNELAINKKHESSRRCLQLYLNFKEIPCKNIQAICDSFDWRLGVLRQTD</sequence>